<sequence length="501" mass="54948">MTLLFPHSHLSFLELGIGNSPSHPAVVIGTWSLRNREQLRKRKAEAQEKQTSQWLIGEQKKRKYQRTGKGNSRGQKRQRSTKVQAERMQKVPAEEEMGCTVRPVTEVPPLVACLPEAVPAPHCAKVRQERAIQNHSQADKQRAKPEDLSPSTCQEMVVLQHSSKMWQDTDEPEVRSPEMWRETAVPQDHSSKVPQDMAGPEALSPKMCQETAVPQNHSFKAPQEMAGPEALSPKMCQEISVPQNHSFKAPQDMVGPEALSPKMCQETAELQEHTLKMCQDVARPEVLSPKTHQEVAVVPWTTLGDAAGPGCSPAALPQADVPEGCPLDACPKAVTPEKTACQADQGLAVTGGCFPETPERSVSEDVSLKTCQGGTEPEFISHEIYKPTEPTVSSPETIQDSPGPEEYSPEACHEVPGPEDLSIKTCEKRDELKDCLPEQTQEAGGAQGQDPHAHQDSEGAYAFSQEMKEKAKADQDPETPSSPQGPQENCSEDDPDSYVLF</sequence>
<dbReference type="GO" id="GO:0045667">
    <property type="term" value="P:regulation of osteoblast differentiation"/>
    <property type="evidence" value="ECO:0007669"/>
    <property type="project" value="TreeGrafter"/>
</dbReference>
<feature type="compositionally biased region" description="Polar residues" evidence="1">
    <location>
        <begin position="478"/>
        <end position="489"/>
    </location>
</feature>
<dbReference type="Proteomes" id="UP001488838">
    <property type="component" value="Unassembled WGS sequence"/>
</dbReference>
<dbReference type="AlphaFoldDB" id="A0AAW0JF87"/>
<protein>
    <recommendedName>
        <fullName evidence="4">Hemogen</fullName>
    </recommendedName>
</protein>
<reference evidence="2 3" key="1">
    <citation type="journal article" date="2023" name="bioRxiv">
        <title>Conserved and derived expression patterns and positive selection on dental genes reveal complex evolutionary context of ever-growing rodent molars.</title>
        <authorList>
            <person name="Calamari Z.T."/>
            <person name="Song A."/>
            <person name="Cohen E."/>
            <person name="Akter M."/>
            <person name="Roy R.D."/>
            <person name="Hallikas O."/>
            <person name="Christensen M.M."/>
            <person name="Li P."/>
            <person name="Marangoni P."/>
            <person name="Jernvall J."/>
            <person name="Klein O.D."/>
        </authorList>
    </citation>
    <scope>NUCLEOTIDE SEQUENCE [LARGE SCALE GENOMIC DNA]</scope>
    <source>
        <strain evidence="2">V071</strain>
    </source>
</reference>
<feature type="compositionally biased region" description="Basic and acidic residues" evidence="1">
    <location>
        <begin position="466"/>
        <end position="475"/>
    </location>
</feature>
<gene>
    <name evidence="2" type="ORF">U0070_012244</name>
</gene>
<keyword evidence="3" id="KW-1185">Reference proteome</keyword>
<organism evidence="2 3">
    <name type="scientific">Myodes glareolus</name>
    <name type="common">Bank vole</name>
    <name type="synonym">Clethrionomys glareolus</name>
    <dbReference type="NCBI Taxonomy" id="447135"/>
    <lineage>
        <taxon>Eukaryota</taxon>
        <taxon>Metazoa</taxon>
        <taxon>Chordata</taxon>
        <taxon>Craniata</taxon>
        <taxon>Vertebrata</taxon>
        <taxon>Euteleostomi</taxon>
        <taxon>Mammalia</taxon>
        <taxon>Eutheria</taxon>
        <taxon>Euarchontoglires</taxon>
        <taxon>Glires</taxon>
        <taxon>Rodentia</taxon>
        <taxon>Myomorpha</taxon>
        <taxon>Muroidea</taxon>
        <taxon>Cricetidae</taxon>
        <taxon>Arvicolinae</taxon>
        <taxon>Myodes</taxon>
    </lineage>
</organism>
<dbReference type="EMBL" id="JBBHLL010000040">
    <property type="protein sequence ID" value="KAK7825444.1"/>
    <property type="molecule type" value="Genomic_DNA"/>
</dbReference>
<feature type="region of interest" description="Disordered" evidence="1">
    <location>
        <begin position="434"/>
        <end position="501"/>
    </location>
</feature>
<feature type="compositionally biased region" description="Acidic residues" evidence="1">
    <location>
        <begin position="490"/>
        <end position="501"/>
    </location>
</feature>
<feature type="compositionally biased region" description="Basic and acidic residues" evidence="1">
    <location>
        <begin position="130"/>
        <end position="147"/>
    </location>
</feature>
<feature type="region of interest" description="Disordered" evidence="1">
    <location>
        <begin position="43"/>
        <end position="91"/>
    </location>
</feature>
<evidence type="ECO:0000256" key="1">
    <source>
        <dbReference type="SAM" id="MobiDB-lite"/>
    </source>
</evidence>
<dbReference type="GO" id="GO:0005654">
    <property type="term" value="C:nucleoplasm"/>
    <property type="evidence" value="ECO:0007669"/>
    <property type="project" value="TreeGrafter"/>
</dbReference>
<accession>A0AAW0JF87</accession>
<name>A0AAW0JF87_MYOGA</name>
<proteinExistence type="predicted"/>
<dbReference type="GO" id="GO:0030154">
    <property type="term" value="P:cell differentiation"/>
    <property type="evidence" value="ECO:0007669"/>
    <property type="project" value="InterPro"/>
</dbReference>
<feature type="compositionally biased region" description="Polar residues" evidence="1">
    <location>
        <begin position="390"/>
        <end position="400"/>
    </location>
</feature>
<dbReference type="PANTHER" id="PTHR15993:SF6">
    <property type="entry name" value="HEMOGEN"/>
    <property type="match status" value="1"/>
</dbReference>
<evidence type="ECO:0000313" key="3">
    <source>
        <dbReference type="Proteomes" id="UP001488838"/>
    </source>
</evidence>
<dbReference type="InterPro" id="IPR033272">
    <property type="entry name" value="Hemogen"/>
</dbReference>
<dbReference type="PANTHER" id="PTHR15993">
    <property type="entry name" value="HEMOGEN"/>
    <property type="match status" value="1"/>
</dbReference>
<feature type="region of interest" description="Disordered" evidence="1">
    <location>
        <begin position="372"/>
        <end position="421"/>
    </location>
</feature>
<comment type="caution">
    <text evidence="2">The sequence shown here is derived from an EMBL/GenBank/DDBJ whole genome shotgun (WGS) entry which is preliminary data.</text>
</comment>
<feature type="region of interest" description="Disordered" evidence="1">
    <location>
        <begin position="130"/>
        <end position="150"/>
    </location>
</feature>
<evidence type="ECO:0000313" key="2">
    <source>
        <dbReference type="EMBL" id="KAK7825444.1"/>
    </source>
</evidence>
<evidence type="ECO:0008006" key="4">
    <source>
        <dbReference type="Google" id="ProtNLM"/>
    </source>
</evidence>